<feature type="compositionally biased region" description="Polar residues" evidence="1">
    <location>
        <begin position="368"/>
        <end position="377"/>
    </location>
</feature>
<dbReference type="InParanoid" id="A0A1J7JAV5"/>
<reference evidence="2 3" key="1">
    <citation type="submission" date="2016-10" db="EMBL/GenBank/DDBJ databases">
        <title>Draft genome sequence of Coniochaeta ligniaria NRRL30616, a lignocellulolytic fungus for bioabatement of inhibitors in plant biomass hydrolysates.</title>
        <authorList>
            <consortium name="DOE Joint Genome Institute"/>
            <person name="Jimenez D.J."/>
            <person name="Hector R.E."/>
            <person name="Riley R."/>
            <person name="Sun H."/>
            <person name="Grigoriev I.V."/>
            <person name="Van Elsas J.D."/>
            <person name="Nichols N.N."/>
        </authorList>
    </citation>
    <scope>NUCLEOTIDE SEQUENCE [LARGE SCALE GENOMIC DNA]</scope>
    <source>
        <strain evidence="2 3">NRRL 30616</strain>
    </source>
</reference>
<feature type="region of interest" description="Disordered" evidence="1">
    <location>
        <begin position="303"/>
        <end position="409"/>
    </location>
</feature>
<evidence type="ECO:0000256" key="1">
    <source>
        <dbReference type="SAM" id="MobiDB-lite"/>
    </source>
</evidence>
<feature type="compositionally biased region" description="Polar residues" evidence="1">
    <location>
        <begin position="349"/>
        <end position="360"/>
    </location>
</feature>
<dbReference type="AlphaFoldDB" id="A0A1J7JAV5"/>
<dbReference type="EMBL" id="KV875103">
    <property type="protein sequence ID" value="OIW24698.1"/>
    <property type="molecule type" value="Genomic_DNA"/>
</dbReference>
<proteinExistence type="predicted"/>
<gene>
    <name evidence="2" type="ORF">CONLIGDRAFT_103097</name>
</gene>
<evidence type="ECO:0000313" key="2">
    <source>
        <dbReference type="EMBL" id="OIW24698.1"/>
    </source>
</evidence>
<protein>
    <submittedName>
        <fullName evidence="2">Uncharacterized protein</fullName>
    </submittedName>
</protein>
<name>A0A1J7JAV5_9PEZI</name>
<dbReference type="Proteomes" id="UP000182658">
    <property type="component" value="Unassembled WGS sequence"/>
</dbReference>
<sequence length="409" mass="43689">MKNIPIGKDPIWKAPTLSFQSNFLPREPIGGANGLFCGPGGGGAQKIGIIGRTSSSLSVVCGLLSNPDLQASKLSKLSKPSSLQLAGCLTSPLHLFPLPLPAPRRHHPTWTFGYWTATRRPESVIRFLCLILQTDAASWRWCVCCLGARFPPRPAWARILPGSPAVHLYLAILLTHRHLFLRLTCYSPRELSWAAASLDKTTSPGLCFLPHPKPPIPTSLFVAIPPYTCLAAISPLSLSNRLALPLHSSAFSSAMAPANGATSKPGQGMSRRPAGGSHKPVVPVIPLAYLQPQRRNPSAAIIAQSPSNELPVRNEPANDHDLTEARPNRAGSKLDETGKTTTKHHHTTSQTALPQNQARPSQPEAVTPSATAANPATVNDRLATPPSAPSSKKGTGMFAMSSAIRERLC</sequence>
<keyword evidence="3" id="KW-1185">Reference proteome</keyword>
<organism evidence="2 3">
    <name type="scientific">Coniochaeta ligniaria NRRL 30616</name>
    <dbReference type="NCBI Taxonomy" id="1408157"/>
    <lineage>
        <taxon>Eukaryota</taxon>
        <taxon>Fungi</taxon>
        <taxon>Dikarya</taxon>
        <taxon>Ascomycota</taxon>
        <taxon>Pezizomycotina</taxon>
        <taxon>Sordariomycetes</taxon>
        <taxon>Sordariomycetidae</taxon>
        <taxon>Coniochaetales</taxon>
        <taxon>Coniochaetaceae</taxon>
        <taxon>Coniochaeta</taxon>
    </lineage>
</organism>
<accession>A0A1J7JAV5</accession>
<feature type="region of interest" description="Disordered" evidence="1">
    <location>
        <begin position="255"/>
        <end position="280"/>
    </location>
</feature>
<evidence type="ECO:0000313" key="3">
    <source>
        <dbReference type="Proteomes" id="UP000182658"/>
    </source>
</evidence>
<feature type="compositionally biased region" description="Basic and acidic residues" evidence="1">
    <location>
        <begin position="316"/>
        <end position="338"/>
    </location>
</feature>